<proteinExistence type="predicted"/>
<dbReference type="eggNOG" id="ENOG50313W5">
    <property type="taxonomic scope" value="Bacteria"/>
</dbReference>
<dbReference type="Proteomes" id="UP000010475">
    <property type="component" value="Chromosome"/>
</dbReference>
<organism evidence="1 2">
    <name type="scientific">Cylindrospermum stagnale PCC 7417</name>
    <dbReference type="NCBI Taxonomy" id="56107"/>
    <lineage>
        <taxon>Bacteria</taxon>
        <taxon>Bacillati</taxon>
        <taxon>Cyanobacteriota</taxon>
        <taxon>Cyanophyceae</taxon>
        <taxon>Nostocales</taxon>
        <taxon>Nostocaceae</taxon>
        <taxon>Cylindrospermum</taxon>
    </lineage>
</organism>
<dbReference type="STRING" id="56107.Cylst_2574"/>
<accession>K9WWM1</accession>
<evidence type="ECO:0000313" key="1">
    <source>
        <dbReference type="EMBL" id="AFZ24780.1"/>
    </source>
</evidence>
<dbReference type="KEGG" id="csg:Cylst_2574"/>
<dbReference type="AlphaFoldDB" id="K9WWM1"/>
<name>K9WWM1_9NOST</name>
<keyword evidence="2" id="KW-1185">Reference proteome</keyword>
<sequence length="208" mass="22982">MATHCKEGDKPKITITFKDRKYTFSAKYAPIEITTREVPASASNGYKEEGYYIDGGAYKLSVRDHEISYSNGYDYLVTFIPCDRTSYLLQSPCTGIIGGLAYGDSVSLAAMGCRSQFFRIDTHLNGRLTVSPSPKCPNTAEKKCSIEIKYKGITIHKSQGECPASYSIQCGRCPDGQHECQSPSYPFYCCSDCSQTAKKINNLAGKYT</sequence>
<dbReference type="EMBL" id="CP003642">
    <property type="protein sequence ID" value="AFZ24780.1"/>
    <property type="molecule type" value="Genomic_DNA"/>
</dbReference>
<dbReference type="HOGENOM" id="CLU_1319177_0_0_3"/>
<gene>
    <name evidence="1" type="ORF">Cylst_2574</name>
</gene>
<protein>
    <submittedName>
        <fullName evidence="1">Uncharacterized protein</fullName>
    </submittedName>
</protein>
<evidence type="ECO:0000313" key="2">
    <source>
        <dbReference type="Proteomes" id="UP000010475"/>
    </source>
</evidence>
<reference evidence="1 2" key="1">
    <citation type="submission" date="2012-06" db="EMBL/GenBank/DDBJ databases">
        <title>Finished chromosome of genome of Cylindrospermum stagnale PCC 7417.</title>
        <authorList>
            <consortium name="US DOE Joint Genome Institute"/>
            <person name="Gugger M."/>
            <person name="Coursin T."/>
            <person name="Rippka R."/>
            <person name="Tandeau De Marsac N."/>
            <person name="Huntemann M."/>
            <person name="Wei C.-L."/>
            <person name="Han J."/>
            <person name="Detter J.C."/>
            <person name="Han C."/>
            <person name="Tapia R."/>
            <person name="Chen A."/>
            <person name="Kyrpides N."/>
            <person name="Mavromatis K."/>
            <person name="Markowitz V."/>
            <person name="Szeto E."/>
            <person name="Ivanova N."/>
            <person name="Pagani I."/>
            <person name="Pati A."/>
            <person name="Goodwin L."/>
            <person name="Nordberg H.P."/>
            <person name="Cantor M.N."/>
            <person name="Hua S.X."/>
            <person name="Woyke T."/>
            <person name="Kerfeld C.A."/>
        </authorList>
    </citation>
    <scope>NUCLEOTIDE SEQUENCE [LARGE SCALE GENOMIC DNA]</scope>
    <source>
        <strain evidence="1 2">PCC 7417</strain>
    </source>
</reference>